<comment type="subunit">
    <text evidence="11">Homotetramer.</text>
</comment>
<feature type="binding site" evidence="11">
    <location>
        <position position="305"/>
    </location>
    <ligand>
        <name>FMN</name>
        <dbReference type="ChEBI" id="CHEBI:58210"/>
    </ligand>
</feature>
<dbReference type="CDD" id="cd07304">
    <property type="entry name" value="Chorismate_synthase"/>
    <property type="match status" value="1"/>
</dbReference>
<dbReference type="PANTHER" id="PTHR21085:SF0">
    <property type="entry name" value="CHORISMATE SYNTHASE"/>
    <property type="match status" value="1"/>
</dbReference>
<evidence type="ECO:0000256" key="3">
    <source>
        <dbReference type="ARBA" id="ARBA00013036"/>
    </source>
</evidence>
<evidence type="ECO:0000256" key="5">
    <source>
        <dbReference type="ARBA" id="ARBA00022630"/>
    </source>
</evidence>
<dbReference type="GO" id="GO:0008652">
    <property type="term" value="P:amino acid biosynthetic process"/>
    <property type="evidence" value="ECO:0007669"/>
    <property type="project" value="UniProtKB-KW"/>
</dbReference>
<sequence>MIRILTAGESHGQALIGIVEGIPAGLEISAEYINFHLKRRQQGIGRGARMRIEEDKVEILSGVRFGKTMGSPIALIIKNKDWENWKKKMSVEEIEEKVEKITVPRPGHADLVGYFKYGFDDIRNVIERASARETAIRVACCSVVRKMLEEVGIFIGSHVVQIGQAKIEDRAKLDRKVQSLIRKEKGAFEISIEADKSEVRCLDKEVEVEMINIIKKAMKEGDTVGGVFEVFITGVPIGLGSYVQWDKRLDGLLAQAIMSIQAIKGVEIGFAFENAGKFGSEVHDEIFIKDGRIYRKTNRAGGLEGGVTNGQPIILRSAMKPISTVVKGLSSVDLATGESVKSRYERSDFCAVPSASVIAEAVVAPVIANALLEKFGGDSIDELKRNFKNAIFSVW</sequence>
<dbReference type="STRING" id="1643428.GCA_001442855_02119"/>
<dbReference type="GO" id="GO:0005829">
    <property type="term" value="C:cytosol"/>
    <property type="evidence" value="ECO:0007669"/>
    <property type="project" value="TreeGrafter"/>
</dbReference>
<organism evidence="13 14">
    <name type="scientific">Candidatus Thermokryptus mobilis</name>
    <dbReference type="NCBI Taxonomy" id="1643428"/>
    <lineage>
        <taxon>Bacteria</taxon>
        <taxon>Pseudomonadati</taxon>
        <taxon>Candidatus Kryptoniota</taxon>
        <taxon>Candidatus Thermokryptus</taxon>
    </lineage>
</organism>
<dbReference type="HAMAP" id="MF_00300">
    <property type="entry name" value="Chorismate_synth"/>
    <property type="match status" value="1"/>
</dbReference>
<evidence type="ECO:0000313" key="13">
    <source>
        <dbReference type="EMBL" id="CUU08744.1"/>
    </source>
</evidence>
<dbReference type="AlphaFoldDB" id="A0A0S4ND00"/>
<comment type="cofactor">
    <cofactor evidence="11 12">
        <name>FMNH2</name>
        <dbReference type="ChEBI" id="CHEBI:57618"/>
    </cofactor>
    <text evidence="11 12">Reduced FMN (FMNH(2)).</text>
</comment>
<feature type="binding site" evidence="11">
    <location>
        <position position="46"/>
    </location>
    <ligand>
        <name>NADP(+)</name>
        <dbReference type="ChEBI" id="CHEBI:58349"/>
    </ligand>
</feature>
<keyword evidence="8 11" id="KW-0521">NADP</keyword>
<dbReference type="Gene3D" id="3.60.150.10">
    <property type="entry name" value="Chorismate synthase AroC"/>
    <property type="match status" value="1"/>
</dbReference>
<feature type="binding site" evidence="11">
    <location>
        <begin position="261"/>
        <end position="262"/>
    </location>
    <ligand>
        <name>FMN</name>
        <dbReference type="ChEBI" id="CHEBI:58210"/>
    </ligand>
</feature>
<feature type="binding site" evidence="11">
    <location>
        <begin position="320"/>
        <end position="324"/>
    </location>
    <ligand>
        <name>FMN</name>
        <dbReference type="ChEBI" id="CHEBI:58210"/>
    </ligand>
</feature>
<evidence type="ECO:0000256" key="8">
    <source>
        <dbReference type="ARBA" id="ARBA00022857"/>
    </source>
</evidence>
<accession>A0A0S4ND00</accession>
<dbReference type="GO" id="GO:0010181">
    <property type="term" value="F:FMN binding"/>
    <property type="evidence" value="ECO:0007669"/>
    <property type="project" value="TreeGrafter"/>
</dbReference>
<comment type="catalytic activity">
    <reaction evidence="11 12">
        <text>5-O-(1-carboxyvinyl)-3-phosphoshikimate = chorismate + phosphate</text>
        <dbReference type="Rhea" id="RHEA:21020"/>
        <dbReference type="ChEBI" id="CHEBI:29748"/>
        <dbReference type="ChEBI" id="CHEBI:43474"/>
        <dbReference type="ChEBI" id="CHEBI:57701"/>
        <dbReference type="EC" id="4.2.3.5"/>
    </reaction>
</comment>
<evidence type="ECO:0000256" key="11">
    <source>
        <dbReference type="HAMAP-Rule" id="MF_00300"/>
    </source>
</evidence>
<comment type="similarity">
    <text evidence="2 11 12">Belongs to the chorismate synthase family.</text>
</comment>
<gene>
    <name evidence="11" type="primary">aroC</name>
    <name evidence="13" type="ORF">JGI1_02165</name>
</gene>
<evidence type="ECO:0000256" key="6">
    <source>
        <dbReference type="ARBA" id="ARBA00022643"/>
    </source>
</evidence>
<evidence type="ECO:0000256" key="9">
    <source>
        <dbReference type="ARBA" id="ARBA00023141"/>
    </source>
</evidence>
<proteinExistence type="inferred from homology"/>
<feature type="binding site" evidence="11">
    <location>
        <position position="346"/>
    </location>
    <ligand>
        <name>FMN</name>
        <dbReference type="ChEBI" id="CHEBI:58210"/>
    </ligand>
</feature>
<dbReference type="NCBIfam" id="TIGR00033">
    <property type="entry name" value="aroC"/>
    <property type="match status" value="1"/>
</dbReference>
<dbReference type="PANTHER" id="PTHR21085">
    <property type="entry name" value="CHORISMATE SYNTHASE"/>
    <property type="match status" value="1"/>
</dbReference>
<protein>
    <recommendedName>
        <fullName evidence="3 11">Chorismate synthase</fullName>
        <shortName evidence="11">CS</shortName>
        <ecNumber evidence="3 11">4.2.3.5</ecNumber>
    </recommendedName>
    <alternativeName>
        <fullName evidence="11">5-enolpyruvylshikimate-3-phosphate phospholyase</fullName>
    </alternativeName>
</protein>
<keyword evidence="10 11" id="KW-0456">Lyase</keyword>
<dbReference type="InterPro" id="IPR035904">
    <property type="entry name" value="Chorismate_synth_AroC_sf"/>
</dbReference>
<dbReference type="PROSITE" id="PS00787">
    <property type="entry name" value="CHORISMATE_SYNTHASE_1"/>
    <property type="match status" value="1"/>
</dbReference>
<dbReference type="PIRSF" id="PIRSF001456">
    <property type="entry name" value="Chorismate_synth"/>
    <property type="match status" value="1"/>
</dbReference>
<feature type="binding site" evidence="11">
    <location>
        <begin position="128"/>
        <end position="130"/>
    </location>
    <ligand>
        <name>FMN</name>
        <dbReference type="ChEBI" id="CHEBI:58210"/>
    </ligand>
</feature>
<reference evidence="14" key="1">
    <citation type="submission" date="2015-11" db="EMBL/GenBank/DDBJ databases">
        <authorList>
            <person name="Varghese N."/>
        </authorList>
    </citation>
    <scope>NUCLEOTIDE SEQUENCE [LARGE SCALE GENOMIC DNA]</scope>
</reference>
<comment type="pathway">
    <text evidence="1 11 12">Metabolic intermediate biosynthesis; chorismate biosynthesis; chorismate from D-erythrose 4-phosphate and phosphoenolpyruvate: step 7/7.</text>
</comment>
<evidence type="ECO:0000256" key="10">
    <source>
        <dbReference type="ARBA" id="ARBA00023239"/>
    </source>
</evidence>
<dbReference type="GO" id="GO:0009073">
    <property type="term" value="P:aromatic amino acid family biosynthetic process"/>
    <property type="evidence" value="ECO:0007669"/>
    <property type="project" value="UniProtKB-KW"/>
</dbReference>
<dbReference type="EC" id="4.2.3.5" evidence="3 11"/>
<keyword evidence="5 11" id="KW-0285">Flavoprotein</keyword>
<dbReference type="InterPro" id="IPR000453">
    <property type="entry name" value="Chorismate_synth"/>
</dbReference>
<keyword evidence="7 11" id="KW-0274">FAD</keyword>
<evidence type="ECO:0000256" key="12">
    <source>
        <dbReference type="RuleBase" id="RU000605"/>
    </source>
</evidence>
<dbReference type="GO" id="GO:0009423">
    <property type="term" value="P:chorismate biosynthetic process"/>
    <property type="evidence" value="ECO:0007669"/>
    <property type="project" value="UniProtKB-UniRule"/>
</dbReference>
<keyword evidence="14" id="KW-1185">Reference proteome</keyword>
<dbReference type="GO" id="GO:0004107">
    <property type="term" value="F:chorismate synthase activity"/>
    <property type="evidence" value="ECO:0007669"/>
    <property type="project" value="UniProtKB-UniRule"/>
</dbReference>
<dbReference type="Pfam" id="PF01264">
    <property type="entry name" value="Chorismate_synt"/>
    <property type="match status" value="1"/>
</dbReference>
<evidence type="ECO:0000256" key="7">
    <source>
        <dbReference type="ARBA" id="ARBA00022827"/>
    </source>
</evidence>
<keyword evidence="4 11" id="KW-0028">Amino-acid biosynthesis</keyword>
<dbReference type="EMBL" id="FAOO01000024">
    <property type="protein sequence ID" value="CUU08744.1"/>
    <property type="molecule type" value="Genomic_DNA"/>
</dbReference>
<evidence type="ECO:0000256" key="4">
    <source>
        <dbReference type="ARBA" id="ARBA00022605"/>
    </source>
</evidence>
<evidence type="ECO:0000313" key="14">
    <source>
        <dbReference type="Proteomes" id="UP000320623"/>
    </source>
</evidence>
<keyword evidence="9 11" id="KW-0057">Aromatic amino acid biosynthesis</keyword>
<feature type="binding site" evidence="11">
    <location>
        <position position="40"/>
    </location>
    <ligand>
        <name>NADP(+)</name>
        <dbReference type="ChEBI" id="CHEBI:58349"/>
    </ligand>
</feature>
<dbReference type="UniPathway" id="UPA00053">
    <property type="reaction ID" value="UER00090"/>
</dbReference>
<keyword evidence="6 11" id="KW-0288">FMN</keyword>
<dbReference type="InterPro" id="IPR020541">
    <property type="entry name" value="Chorismate_synthase_CS"/>
</dbReference>
<comment type="function">
    <text evidence="11">Catalyzes the anti-1,4-elimination of the C-3 phosphate and the C-6 proR hydrogen from 5-enolpyruvylshikimate-3-phosphate (EPSP) to yield chorismate, which is the branch point compound that serves as the starting substrate for the three terminal pathways of aromatic amino acid biosynthesis. This reaction introduces a second double bond into the aromatic ring system.</text>
</comment>
<evidence type="ECO:0000256" key="1">
    <source>
        <dbReference type="ARBA" id="ARBA00005044"/>
    </source>
</evidence>
<name>A0A0S4ND00_9BACT</name>
<dbReference type="Proteomes" id="UP000320623">
    <property type="component" value="Unassembled WGS sequence"/>
</dbReference>
<dbReference type="RefSeq" id="WP_320415061.1">
    <property type="nucleotide sequence ID" value="NZ_FAOO01000024.1"/>
</dbReference>
<dbReference type="FunFam" id="3.60.150.10:FF:000002">
    <property type="entry name" value="Chorismate synthase"/>
    <property type="match status" value="1"/>
</dbReference>
<evidence type="ECO:0000256" key="2">
    <source>
        <dbReference type="ARBA" id="ARBA00008014"/>
    </source>
</evidence>
<dbReference type="SUPFAM" id="SSF103263">
    <property type="entry name" value="Chorismate synthase, AroC"/>
    <property type="match status" value="1"/>
</dbReference>
<dbReference type="NCBIfam" id="NF003793">
    <property type="entry name" value="PRK05382.1"/>
    <property type="match status" value="1"/>
</dbReference>